<evidence type="ECO:0000256" key="5">
    <source>
        <dbReference type="PROSITE-ProRule" id="PRU01161"/>
    </source>
</evidence>
<evidence type="ECO:0000259" key="8">
    <source>
        <dbReference type="PROSITE" id="PS51635"/>
    </source>
</evidence>
<dbReference type="AlphaFoldDB" id="A0A813K7Z9"/>
<feature type="active site" description="Proton acceptor" evidence="5">
    <location>
        <position position="469"/>
    </location>
</feature>
<dbReference type="InterPro" id="IPR050301">
    <property type="entry name" value="NTE"/>
</dbReference>
<feature type="domain" description="PNPLA" evidence="8">
    <location>
        <begin position="276"/>
        <end position="482"/>
    </location>
</feature>
<dbReference type="EMBL" id="CAJNNW010028527">
    <property type="protein sequence ID" value="CAE8696547.1"/>
    <property type="molecule type" value="Genomic_DNA"/>
</dbReference>
<accession>A0A813K7Z9</accession>
<keyword evidence="2 5" id="KW-0378">Hydrolase</keyword>
<reference evidence="9" key="1">
    <citation type="submission" date="2021-02" db="EMBL/GenBank/DDBJ databases">
        <authorList>
            <person name="Dougan E. K."/>
            <person name="Rhodes N."/>
            <person name="Thang M."/>
            <person name="Chan C."/>
        </authorList>
    </citation>
    <scope>NUCLEOTIDE SEQUENCE</scope>
</reference>
<feature type="non-terminal residue" evidence="9">
    <location>
        <position position="683"/>
    </location>
</feature>
<evidence type="ECO:0000256" key="7">
    <source>
        <dbReference type="SAM" id="Phobius"/>
    </source>
</evidence>
<dbReference type="PROSITE" id="PS51635">
    <property type="entry name" value="PNPLA"/>
    <property type="match status" value="1"/>
</dbReference>
<dbReference type="InterPro" id="IPR002641">
    <property type="entry name" value="PNPLA_dom"/>
</dbReference>
<comment type="caution">
    <text evidence="9">The sequence shown here is derived from an EMBL/GenBank/DDBJ whole genome shotgun (WGS) entry which is preliminary data.</text>
</comment>
<dbReference type="Pfam" id="PF11815">
    <property type="entry name" value="DUF3336"/>
    <property type="match status" value="1"/>
</dbReference>
<keyword evidence="7" id="KW-0812">Transmembrane</keyword>
<dbReference type="Gene3D" id="3.40.1090.10">
    <property type="entry name" value="Cytosolic phospholipase A2 catalytic domain"/>
    <property type="match status" value="1"/>
</dbReference>
<protein>
    <recommendedName>
        <fullName evidence="8">PNPLA domain-containing protein</fullName>
    </recommendedName>
</protein>
<keyword evidence="7" id="KW-1133">Transmembrane helix</keyword>
<evidence type="ECO:0000313" key="9">
    <source>
        <dbReference type="EMBL" id="CAE8696547.1"/>
    </source>
</evidence>
<feature type="compositionally biased region" description="Acidic residues" evidence="6">
    <location>
        <begin position="55"/>
        <end position="67"/>
    </location>
</feature>
<evidence type="ECO:0000313" key="10">
    <source>
        <dbReference type="Proteomes" id="UP000626109"/>
    </source>
</evidence>
<evidence type="ECO:0000256" key="2">
    <source>
        <dbReference type="ARBA" id="ARBA00022801"/>
    </source>
</evidence>
<feature type="active site" description="Nucleophile" evidence="5">
    <location>
        <position position="309"/>
    </location>
</feature>
<feature type="short sequence motif" description="GXSXG" evidence="5">
    <location>
        <begin position="307"/>
        <end position="311"/>
    </location>
</feature>
<dbReference type="Pfam" id="PF01734">
    <property type="entry name" value="Patatin"/>
    <property type="match status" value="1"/>
</dbReference>
<feature type="transmembrane region" description="Helical" evidence="7">
    <location>
        <begin position="88"/>
        <end position="110"/>
    </location>
</feature>
<dbReference type="PANTHER" id="PTHR14226:SF66">
    <property type="entry name" value="TRIACYLGLYCEROL LIPASE PTL2"/>
    <property type="match status" value="1"/>
</dbReference>
<dbReference type="SUPFAM" id="SSF52151">
    <property type="entry name" value="FabD/lysophospholipase-like"/>
    <property type="match status" value="1"/>
</dbReference>
<dbReference type="Proteomes" id="UP000626109">
    <property type="component" value="Unassembled WGS sequence"/>
</dbReference>
<name>A0A813K7Z9_POLGL</name>
<dbReference type="GO" id="GO:0016042">
    <property type="term" value="P:lipid catabolic process"/>
    <property type="evidence" value="ECO:0007669"/>
    <property type="project" value="UniProtKB-UniRule"/>
</dbReference>
<evidence type="ECO:0000256" key="3">
    <source>
        <dbReference type="ARBA" id="ARBA00022963"/>
    </source>
</evidence>
<proteinExistence type="inferred from homology"/>
<evidence type="ECO:0000256" key="4">
    <source>
        <dbReference type="ARBA" id="ARBA00023098"/>
    </source>
</evidence>
<keyword evidence="7" id="KW-0472">Membrane</keyword>
<evidence type="ECO:0000256" key="1">
    <source>
        <dbReference type="ARBA" id="ARBA00006104"/>
    </source>
</evidence>
<dbReference type="GO" id="GO:0004806">
    <property type="term" value="F:triacylglycerol lipase activity"/>
    <property type="evidence" value="ECO:0007669"/>
    <property type="project" value="InterPro"/>
</dbReference>
<dbReference type="InterPro" id="IPR016035">
    <property type="entry name" value="Acyl_Trfase/lysoPLipase"/>
</dbReference>
<feature type="region of interest" description="Disordered" evidence="6">
    <location>
        <begin position="1"/>
        <end position="67"/>
    </location>
</feature>
<organism evidence="9 10">
    <name type="scientific">Polarella glacialis</name>
    <name type="common">Dinoflagellate</name>
    <dbReference type="NCBI Taxonomy" id="89957"/>
    <lineage>
        <taxon>Eukaryota</taxon>
        <taxon>Sar</taxon>
        <taxon>Alveolata</taxon>
        <taxon>Dinophyceae</taxon>
        <taxon>Suessiales</taxon>
        <taxon>Suessiaceae</taxon>
        <taxon>Polarella</taxon>
    </lineage>
</organism>
<gene>
    <name evidence="9" type="ORF">PGLA2088_LOCUS29877</name>
</gene>
<keyword evidence="4 5" id="KW-0443">Lipid metabolism</keyword>
<dbReference type="InterPro" id="IPR021771">
    <property type="entry name" value="Triacylglycerol_lipase_N"/>
</dbReference>
<sequence>RSAGESLPGDSREAKRRRRAQVEPLSGLHSNGVSRLASAAEEEPEAASSEAQAEQLDDAEDRELDDAEDVRGGVRFRQRWRRPSSHSILRWPLFVVACFVIAVVLILYFATRALIHGFEWLFASSQTRRARMSMERADSFEAYQSSAAALDEANDLTAWKARASSRWYASSILSSALQELFEAKSARDWPRLLRALQHSLREVNFAGHLTEVLYAKSFTGTKHLVEDYSSAVVDGLDALRAELESAAEGSEETSQLAEKARRFSEFAVCTFGRSALCLSGGGAMAFQHFGVLDALLHAGLLPKIISGTSGGAAVASYICCRTDDELLGKVRRGKYPLKLDPAEIQPTITLWEGTLTQWLRHYVKHGCAFTREPIESWAYTWALGDTTFLEAYLRTGRVLNITTSIVGKDRAEQVPLLINYQTHPHVLVSSAVICSGSMPSLLNPSRLLEKCPETGIIRAHCKRETCYADGSIDFDIPSLSLAQAFGVRYTIAVQVNPHVIPFNFPPHGEAGKPISWSSGRRRWRGGFVLCALELLLKETFRSTWKVMGLLELLPQFWGAKWDLFFSQVYEGSVTLSNDKGYVWKAMNSLQNPTLEDFSYWWREGQLMAWQKMPLLEKRLSAEKALFSLDAAIDCRFAGKELPEGMTPTSSAVLSATGLSLRRRRSFLHETQTPTIQPRKSAAG</sequence>
<comment type="caution">
    <text evidence="5">Lacks conserved residue(s) required for the propagation of feature annotation.</text>
</comment>
<evidence type="ECO:0000256" key="6">
    <source>
        <dbReference type="SAM" id="MobiDB-lite"/>
    </source>
</evidence>
<dbReference type="PANTHER" id="PTHR14226">
    <property type="entry name" value="NEUROPATHY TARGET ESTERASE/SWISS CHEESE D.MELANOGASTER"/>
    <property type="match status" value="1"/>
</dbReference>
<comment type="similarity">
    <text evidence="1">Belongs to the PLPL family.</text>
</comment>
<keyword evidence="3 5" id="KW-0442">Lipid degradation</keyword>